<sequence length="179" mass="19915">MPSPLYILSTDCLGKVDKSMLSQHTLMELLIEPVIPKNRIYKDGSLSDSLSDVMGVQMNDHGEIIEINWASYGLDGSLHYQWLPLTLRILCISQNSLKGSIDLTALPPLLTGFKASKNHHDGTIELEYLPETLERLLLASNTLSRDTLFRTSSSSHESLFGSNQRVFGNSESHVSPRES</sequence>
<organism evidence="1">
    <name type="scientific">Paramoeba aestuarina</name>
    <dbReference type="NCBI Taxonomy" id="180227"/>
    <lineage>
        <taxon>Eukaryota</taxon>
        <taxon>Amoebozoa</taxon>
        <taxon>Discosea</taxon>
        <taxon>Flabellinia</taxon>
        <taxon>Dactylopodida</taxon>
        <taxon>Paramoebidae</taxon>
        <taxon>Paramoeba</taxon>
    </lineage>
</organism>
<reference evidence="1" key="1">
    <citation type="submission" date="2021-01" db="EMBL/GenBank/DDBJ databases">
        <authorList>
            <person name="Corre E."/>
            <person name="Pelletier E."/>
            <person name="Niang G."/>
            <person name="Scheremetjew M."/>
            <person name="Finn R."/>
            <person name="Kale V."/>
            <person name="Holt S."/>
            <person name="Cochrane G."/>
            <person name="Meng A."/>
            <person name="Brown T."/>
            <person name="Cohen L."/>
        </authorList>
    </citation>
    <scope>NUCLEOTIDE SEQUENCE</scope>
    <source>
        <strain evidence="1">SoJaBio B1-5/56/2</strain>
    </source>
</reference>
<protein>
    <submittedName>
        <fullName evidence="1">Uncharacterized protein</fullName>
    </submittedName>
</protein>
<evidence type="ECO:0000313" key="1">
    <source>
        <dbReference type="EMBL" id="CAE2299377.1"/>
    </source>
</evidence>
<proteinExistence type="predicted"/>
<accession>A0A7S4KMM5</accession>
<name>A0A7S4KMM5_9EUKA</name>
<gene>
    <name evidence="1" type="ORF">NAES01612_LOCUS8514</name>
</gene>
<dbReference type="EMBL" id="HBKR01012852">
    <property type="protein sequence ID" value="CAE2299377.1"/>
    <property type="molecule type" value="Transcribed_RNA"/>
</dbReference>
<dbReference type="AlphaFoldDB" id="A0A7S4KMM5"/>